<comment type="catalytic activity">
    <reaction evidence="11 13">
        <text>a 2'-deoxyribonucleoside 5'-diphosphate + [thioredoxin]-disulfide + H2O = a ribonucleoside 5'-diphosphate + [thioredoxin]-dithiol</text>
        <dbReference type="Rhea" id="RHEA:23252"/>
        <dbReference type="Rhea" id="RHEA-COMP:10698"/>
        <dbReference type="Rhea" id="RHEA-COMP:10700"/>
        <dbReference type="ChEBI" id="CHEBI:15377"/>
        <dbReference type="ChEBI" id="CHEBI:29950"/>
        <dbReference type="ChEBI" id="CHEBI:50058"/>
        <dbReference type="ChEBI" id="CHEBI:57930"/>
        <dbReference type="ChEBI" id="CHEBI:73316"/>
        <dbReference type="EC" id="1.17.4.1"/>
    </reaction>
</comment>
<dbReference type="InterPro" id="IPR000788">
    <property type="entry name" value="RNR_lg_C"/>
</dbReference>
<dbReference type="AlphaFoldDB" id="A0A7I7MC98"/>
<dbReference type="GO" id="GO:0031419">
    <property type="term" value="F:cobalamin binding"/>
    <property type="evidence" value="ECO:0007669"/>
    <property type="project" value="UniProtKB-KW"/>
</dbReference>
<evidence type="ECO:0000256" key="9">
    <source>
        <dbReference type="ARBA" id="ARBA00023157"/>
    </source>
</evidence>
<dbReference type="GO" id="GO:0004748">
    <property type="term" value="F:ribonucleoside-diphosphate reductase activity, thioredoxin disulfide as acceptor"/>
    <property type="evidence" value="ECO:0007669"/>
    <property type="project" value="UniProtKB-EC"/>
</dbReference>
<evidence type="ECO:0000256" key="8">
    <source>
        <dbReference type="ARBA" id="ARBA00023116"/>
    </source>
</evidence>
<evidence type="ECO:0000256" key="1">
    <source>
        <dbReference type="ARBA" id="ARBA00001922"/>
    </source>
</evidence>
<dbReference type="PANTHER" id="PTHR43371">
    <property type="entry name" value="VITAMIN B12-DEPENDENT RIBONUCLEOTIDE REDUCTASE"/>
    <property type="match status" value="1"/>
</dbReference>
<keyword evidence="8" id="KW-0215">Deoxyribonucleotide synthesis</keyword>
<accession>A0A7I7MC98</accession>
<evidence type="ECO:0000256" key="11">
    <source>
        <dbReference type="ARBA" id="ARBA00047754"/>
    </source>
</evidence>
<dbReference type="CDD" id="cd02888">
    <property type="entry name" value="RNR_II_dimer"/>
    <property type="match status" value="1"/>
</dbReference>
<dbReference type="Pfam" id="PF02867">
    <property type="entry name" value="Ribonuc_red_lgC"/>
    <property type="match status" value="2"/>
</dbReference>
<dbReference type="PANTHER" id="PTHR43371:SF1">
    <property type="entry name" value="RIBONUCLEOSIDE-DIPHOSPHATE REDUCTASE"/>
    <property type="match status" value="1"/>
</dbReference>
<evidence type="ECO:0000256" key="2">
    <source>
        <dbReference type="ARBA" id="ARBA00007405"/>
    </source>
</evidence>
<dbReference type="PROSITE" id="PS51161">
    <property type="entry name" value="ATP_CONE"/>
    <property type="match status" value="1"/>
</dbReference>
<dbReference type="Pfam" id="PF00317">
    <property type="entry name" value="Ribonuc_red_lgN"/>
    <property type="match status" value="1"/>
</dbReference>
<comment type="cofactor">
    <cofactor evidence="1 13">
        <name>adenosylcob(III)alamin</name>
        <dbReference type="ChEBI" id="CHEBI:18408"/>
    </cofactor>
</comment>
<dbReference type="Pfam" id="PF03477">
    <property type="entry name" value="ATP-cone"/>
    <property type="match status" value="1"/>
</dbReference>
<reference evidence="16 17" key="1">
    <citation type="journal article" date="2019" name="Emerg. Microbes Infect.">
        <title>Comprehensive subspecies identification of 175 nontuberculous mycobacteria species based on 7547 genomic profiles.</title>
        <authorList>
            <person name="Matsumoto Y."/>
            <person name="Kinjo T."/>
            <person name="Motooka D."/>
            <person name="Nabeya D."/>
            <person name="Jung N."/>
            <person name="Uechi K."/>
            <person name="Horii T."/>
            <person name="Iida T."/>
            <person name="Fujita J."/>
            <person name="Nakamura S."/>
        </authorList>
    </citation>
    <scope>NUCLEOTIDE SEQUENCE [LARGE SCALE GENOMIC DNA]</scope>
    <source>
        <strain evidence="16 17">JCM 13323</strain>
    </source>
</reference>
<feature type="domain" description="ATP-cone" evidence="15">
    <location>
        <begin position="11"/>
        <end position="99"/>
    </location>
</feature>
<name>A0A7I7MC98_9MYCO</name>
<keyword evidence="6 12" id="KW-0067">ATP-binding</keyword>
<keyword evidence="7 13" id="KW-0560">Oxidoreductase</keyword>
<evidence type="ECO:0000259" key="15">
    <source>
        <dbReference type="PROSITE" id="PS51161"/>
    </source>
</evidence>
<evidence type="ECO:0000313" key="17">
    <source>
        <dbReference type="Proteomes" id="UP000466514"/>
    </source>
</evidence>
<dbReference type="Proteomes" id="UP000466514">
    <property type="component" value="Chromosome"/>
</dbReference>
<dbReference type="KEGG" id="mpsc:MPSYJ_33820"/>
<dbReference type="InterPro" id="IPR005144">
    <property type="entry name" value="ATP-cone_dom"/>
</dbReference>
<dbReference type="SUPFAM" id="SSF48168">
    <property type="entry name" value="R1 subunit of ribonucleotide reductase, N-terminal domain"/>
    <property type="match status" value="1"/>
</dbReference>
<dbReference type="InterPro" id="IPR050862">
    <property type="entry name" value="RdRp_reductase_class-2"/>
</dbReference>
<dbReference type="PRINTS" id="PR01183">
    <property type="entry name" value="RIBORDTASEM1"/>
</dbReference>
<evidence type="ECO:0000313" key="16">
    <source>
        <dbReference type="EMBL" id="BBX69921.1"/>
    </source>
</evidence>
<evidence type="ECO:0000256" key="5">
    <source>
        <dbReference type="ARBA" id="ARBA00022741"/>
    </source>
</evidence>
<dbReference type="NCBIfam" id="TIGR02504">
    <property type="entry name" value="NrdJ_Z"/>
    <property type="match status" value="1"/>
</dbReference>
<dbReference type="InterPro" id="IPR008926">
    <property type="entry name" value="RNR_R1-su_N"/>
</dbReference>
<evidence type="ECO:0000256" key="3">
    <source>
        <dbReference type="ARBA" id="ARBA00022628"/>
    </source>
</evidence>
<dbReference type="GO" id="GO:0005524">
    <property type="term" value="F:ATP binding"/>
    <property type="evidence" value="ECO:0007669"/>
    <property type="project" value="UniProtKB-UniRule"/>
</dbReference>
<dbReference type="InterPro" id="IPR013344">
    <property type="entry name" value="RNR_NrdJ/NrdZ"/>
</dbReference>
<proteinExistence type="inferred from homology"/>
<dbReference type="GO" id="GO:0009263">
    <property type="term" value="P:deoxyribonucleotide biosynthetic process"/>
    <property type="evidence" value="ECO:0007669"/>
    <property type="project" value="UniProtKB-KW"/>
</dbReference>
<organism evidence="16 17">
    <name type="scientific">Mycolicibacterium psychrotolerans</name>
    <dbReference type="NCBI Taxonomy" id="216929"/>
    <lineage>
        <taxon>Bacteria</taxon>
        <taxon>Bacillati</taxon>
        <taxon>Actinomycetota</taxon>
        <taxon>Actinomycetes</taxon>
        <taxon>Mycobacteriales</taxon>
        <taxon>Mycobacteriaceae</taxon>
        <taxon>Mycolicibacterium</taxon>
    </lineage>
</organism>
<dbReference type="Gene3D" id="3.20.70.20">
    <property type="match status" value="1"/>
</dbReference>
<comment type="similarity">
    <text evidence="2 13">Belongs to the ribonucleoside diphosphate reductase class-2 family.</text>
</comment>
<keyword evidence="10 13" id="KW-0170">Cobalt</keyword>
<evidence type="ECO:0000256" key="4">
    <source>
        <dbReference type="ARBA" id="ARBA00022634"/>
    </source>
</evidence>
<dbReference type="GO" id="GO:0071897">
    <property type="term" value="P:DNA biosynthetic process"/>
    <property type="evidence" value="ECO:0007669"/>
    <property type="project" value="UniProtKB-KW"/>
</dbReference>
<gene>
    <name evidence="16" type="primary">nrdZ</name>
    <name evidence="16" type="ORF">MPSYJ_33820</name>
</gene>
<comment type="function">
    <text evidence="13">Catalyzes the reduction of ribonucleotides to deoxyribonucleotides. May function to provide a pool of deoxyribonucleotide precursors for DNA repair during oxygen limitation and/or for immediate growth after restoration of oxygen.</text>
</comment>
<keyword evidence="17" id="KW-1185">Reference proteome</keyword>
<keyword evidence="3 13" id="KW-0846">Cobalamin</keyword>
<protein>
    <recommendedName>
        <fullName evidence="13">Vitamin B12-dependent ribonucleotide reductase</fullName>
        <ecNumber evidence="13">1.17.4.1</ecNumber>
    </recommendedName>
</protein>
<feature type="region of interest" description="Disordered" evidence="14">
    <location>
        <begin position="624"/>
        <end position="672"/>
    </location>
</feature>
<dbReference type="UniPathway" id="UPA00326"/>
<dbReference type="EC" id="1.17.4.1" evidence="13"/>
<evidence type="ECO:0000256" key="13">
    <source>
        <dbReference type="RuleBase" id="RU364064"/>
    </source>
</evidence>
<dbReference type="InterPro" id="IPR013509">
    <property type="entry name" value="RNR_lsu_N"/>
</dbReference>
<sequence>MNSAAMAGWPAKVRCRDGTLVPFDVERIEGAVARAAREVAYDDPDMPVTVATVVADALGSRVATVEEIQDLVEARLGEAGLDDVARAYIIYRQRRSELRTAKALLGVRDELKLSLAAVTVLRERYLLRDDRGRPAESTGEMMDRSARFVAAAEDDYQPGTSGQWAERFSTLLRSLEFLPNSPTLMNADTELGLLSGCCVLPIEDSLHSVFAALGQAAEIQRMGGGTGFAFSHLRPAGDRVAGAGGTASGPVSFLRLFDTAAGIVSMGGRRRGAGMAVLDVSHPDICDFITAKAESRDALSHFNLSVGVNGAFLRAVERDATYRLVSPRTGHTVRRVSAADVFDRICEAAHACGDPGLVFLDTINRANPLPQLGRIEATNPCGEVPLLPYESCNLGSINLARMVRGGRVDWDRLAEVAGLALRFLDDVIDVSRYPFPELGKAARATRKVGLGVMGLAEMLASLGVPYDSHEGVRMAGRVMRCIHRAAQATSVQLGQVRGSFPALCDSRFAQAGPRRNAQITSVAPTGTISLIAGTTAGIEPMFAIAFTRAIVGRHLLEVNPCFDRLARDRGNDQSSAPRFLRRRVDRRDRAARGSTWLFAAAGRGACVVPDGGRDRAGMEPAYAGRRAAPRRRGRVQNGQPACHRNRRRRPLDLPGRVEGARQGHHGLPLRQPRGTGLVLRRSRTCPGSGGQHIQRWLCRPRLRVLTSQMLHPRRFTVMRQHGSGGR</sequence>
<keyword evidence="4 13" id="KW-0237">DNA synthesis</keyword>
<evidence type="ECO:0000256" key="7">
    <source>
        <dbReference type="ARBA" id="ARBA00023002"/>
    </source>
</evidence>
<evidence type="ECO:0000256" key="6">
    <source>
        <dbReference type="ARBA" id="ARBA00022840"/>
    </source>
</evidence>
<keyword evidence="9" id="KW-1015">Disulfide bond</keyword>
<keyword evidence="5 12" id="KW-0547">Nucleotide-binding</keyword>
<evidence type="ECO:0000256" key="14">
    <source>
        <dbReference type="SAM" id="MobiDB-lite"/>
    </source>
</evidence>
<evidence type="ECO:0000256" key="12">
    <source>
        <dbReference type="PROSITE-ProRule" id="PRU00492"/>
    </source>
</evidence>
<dbReference type="SUPFAM" id="SSF51998">
    <property type="entry name" value="PFL-like glycyl radical enzymes"/>
    <property type="match status" value="1"/>
</dbReference>
<evidence type="ECO:0000256" key="10">
    <source>
        <dbReference type="ARBA" id="ARBA00023285"/>
    </source>
</evidence>
<dbReference type="EMBL" id="AP022574">
    <property type="protein sequence ID" value="BBX69921.1"/>
    <property type="molecule type" value="Genomic_DNA"/>
</dbReference>